<dbReference type="Pfam" id="PF00589">
    <property type="entry name" value="Phage_integrase"/>
    <property type="match status" value="1"/>
</dbReference>
<reference evidence="6 7" key="1">
    <citation type="submission" date="2017-11" db="EMBL/GenBank/DDBJ databases">
        <title>Population delineation of vibrios coincides with oyster pathogenicity.</title>
        <authorList>
            <person name="Bruto M."/>
            <person name="Labreuche Y."/>
            <person name="James A."/>
            <person name="Piel D."/>
            <person name="Chenivesse S."/>
            <person name="Petton B."/>
            <person name="Polz M.F."/>
            <person name="Le Roux F."/>
        </authorList>
    </citation>
    <scope>NUCLEOTIDE SEQUENCE [LARGE SCALE GENOMIC DNA]</scope>
    <source>
        <strain evidence="6 7">1F_55</strain>
    </source>
</reference>
<evidence type="ECO:0000256" key="1">
    <source>
        <dbReference type="ARBA" id="ARBA00008857"/>
    </source>
</evidence>
<dbReference type="InterPro" id="IPR002104">
    <property type="entry name" value="Integrase_catalytic"/>
</dbReference>
<dbReference type="InterPro" id="IPR011010">
    <property type="entry name" value="DNA_brk_join_enz"/>
</dbReference>
<comment type="caution">
    <text evidence="6">The sequence shown here is derived from an EMBL/GenBank/DDBJ whole genome shotgun (WGS) entry which is preliminary data.</text>
</comment>
<keyword evidence="3" id="KW-0238">DNA-binding</keyword>
<dbReference type="InterPro" id="IPR050808">
    <property type="entry name" value="Phage_Integrase"/>
</dbReference>
<dbReference type="Proteomes" id="UP000244080">
    <property type="component" value="Unassembled WGS sequence"/>
</dbReference>
<proteinExistence type="inferred from homology"/>
<dbReference type="PANTHER" id="PTHR30629:SF6">
    <property type="entry name" value="PROPHAGE INTEGRASE INTA-RELATED"/>
    <property type="match status" value="1"/>
</dbReference>
<dbReference type="Gene3D" id="1.10.443.10">
    <property type="entry name" value="Intergrase catalytic core"/>
    <property type="match status" value="1"/>
</dbReference>
<evidence type="ECO:0000256" key="4">
    <source>
        <dbReference type="ARBA" id="ARBA00023172"/>
    </source>
</evidence>
<evidence type="ECO:0000313" key="7">
    <source>
        <dbReference type="Proteomes" id="UP000244080"/>
    </source>
</evidence>
<dbReference type="AlphaFoldDB" id="A0A2T5DXF1"/>
<organism evidence="6 7">
    <name type="scientific">Vibrio splendidus</name>
    <dbReference type="NCBI Taxonomy" id="29497"/>
    <lineage>
        <taxon>Bacteria</taxon>
        <taxon>Pseudomonadati</taxon>
        <taxon>Pseudomonadota</taxon>
        <taxon>Gammaproteobacteria</taxon>
        <taxon>Vibrionales</taxon>
        <taxon>Vibrionaceae</taxon>
        <taxon>Vibrio</taxon>
    </lineage>
</organism>
<dbReference type="EMBL" id="PIGA01000068">
    <property type="protein sequence ID" value="PTP11776.1"/>
    <property type="molecule type" value="Genomic_DNA"/>
</dbReference>
<keyword evidence="2" id="KW-0229">DNA integration</keyword>
<feature type="domain" description="Tyr recombinase" evidence="5">
    <location>
        <begin position="210"/>
        <end position="386"/>
    </location>
</feature>
<dbReference type="InterPro" id="IPR010998">
    <property type="entry name" value="Integrase_recombinase_N"/>
</dbReference>
<dbReference type="GO" id="GO:0003677">
    <property type="term" value="F:DNA binding"/>
    <property type="evidence" value="ECO:0007669"/>
    <property type="project" value="UniProtKB-KW"/>
</dbReference>
<gene>
    <name evidence="6" type="ORF">CWO36_24150</name>
</gene>
<evidence type="ECO:0000259" key="5">
    <source>
        <dbReference type="PROSITE" id="PS51898"/>
    </source>
</evidence>
<dbReference type="PROSITE" id="PS51898">
    <property type="entry name" value="TYR_RECOMBINASE"/>
    <property type="match status" value="1"/>
</dbReference>
<dbReference type="GO" id="GO:0006310">
    <property type="term" value="P:DNA recombination"/>
    <property type="evidence" value="ECO:0007669"/>
    <property type="project" value="UniProtKB-KW"/>
</dbReference>
<sequence>MRLKVMTTKVINFSESAIKKVQVESQCSELRDPRFPLRFRFHANRLSGSWFFVKNAEGKSHWRKLGVWPHLKAKDVIANLSEYESRLAVNLHDEVLNQQFKTVLDLLEWYAERSSKDNTVTSSRRATIKWAIQRQLIPMLGECELIELTHSQLDEKLFWPLQRYYSIATVRSVWSVFKQAFKRAHKLKLIGINPVAGYLFNDFIEMKVAPKPAQLKPEQVESVIKSIENVAKPTQMLVMMMLLHGTRIGETRCTKWAHICFDSGRWNIPEAITKTKQAHTIPLTETAMNLLKWYRAWQRSQGYKGAFLFPNKPIQNCISRNKANELIKTVSNGLWCSHSLRKLARTAWMDLDVDYMTAELLLNHAMNKLDQTYIHTYAERQKSQALQTYHQWLEGKSPEFFNLFNDHDDLKIIDIAQTA</sequence>
<dbReference type="PANTHER" id="PTHR30629">
    <property type="entry name" value="PROPHAGE INTEGRASE"/>
    <property type="match status" value="1"/>
</dbReference>
<comment type="similarity">
    <text evidence="1">Belongs to the 'phage' integrase family.</text>
</comment>
<protein>
    <submittedName>
        <fullName evidence="6">Integrase</fullName>
    </submittedName>
</protein>
<dbReference type="Gene3D" id="1.10.150.130">
    <property type="match status" value="1"/>
</dbReference>
<keyword evidence="4" id="KW-0233">DNA recombination</keyword>
<dbReference type="SUPFAM" id="SSF56349">
    <property type="entry name" value="DNA breaking-rejoining enzymes"/>
    <property type="match status" value="1"/>
</dbReference>
<accession>A0A2T5DXF1</accession>
<dbReference type="InterPro" id="IPR013762">
    <property type="entry name" value="Integrase-like_cat_sf"/>
</dbReference>
<name>A0A2T5DXF1_VIBSP</name>
<dbReference type="GO" id="GO:0015074">
    <property type="term" value="P:DNA integration"/>
    <property type="evidence" value="ECO:0007669"/>
    <property type="project" value="UniProtKB-KW"/>
</dbReference>
<evidence type="ECO:0000256" key="3">
    <source>
        <dbReference type="ARBA" id="ARBA00023125"/>
    </source>
</evidence>
<evidence type="ECO:0000256" key="2">
    <source>
        <dbReference type="ARBA" id="ARBA00022908"/>
    </source>
</evidence>
<evidence type="ECO:0000313" key="6">
    <source>
        <dbReference type="EMBL" id="PTP11776.1"/>
    </source>
</evidence>